<protein>
    <submittedName>
        <fullName evidence="1">Uncharacterized protein</fullName>
    </submittedName>
</protein>
<evidence type="ECO:0000313" key="1">
    <source>
        <dbReference type="EMBL" id="WNC67839.1"/>
    </source>
</evidence>
<dbReference type="RefSeq" id="WP_348386998.1">
    <property type="nucleotide sequence ID" value="NZ_CP134146.1"/>
</dbReference>
<organism evidence="1 2">
    <name type="scientific">Thalassotalea nanhaiensis</name>
    <dbReference type="NCBI Taxonomy" id="3065648"/>
    <lineage>
        <taxon>Bacteria</taxon>
        <taxon>Pseudomonadati</taxon>
        <taxon>Pseudomonadota</taxon>
        <taxon>Gammaproteobacteria</taxon>
        <taxon>Alteromonadales</taxon>
        <taxon>Colwelliaceae</taxon>
        <taxon>Thalassotalea</taxon>
    </lineage>
</organism>
<name>A0ABY9TGU2_9GAMM</name>
<dbReference type="Proteomes" id="UP001248581">
    <property type="component" value="Chromosome"/>
</dbReference>
<proteinExistence type="predicted"/>
<sequence>MSAVDFSKLNKLTAKSFNDQKAIIKKVMQGRAVKCKVCQKLLTLVPPSSKQVIDKNLPQSGIYCPNGCTDIELDMS</sequence>
<reference evidence="2" key="1">
    <citation type="submission" date="2023-09" db="EMBL/GenBank/DDBJ databases">
        <authorList>
            <person name="Li S."/>
            <person name="Li X."/>
            <person name="Zhang C."/>
            <person name="Zhao Z."/>
        </authorList>
    </citation>
    <scope>NUCLEOTIDE SEQUENCE [LARGE SCALE GENOMIC DNA]</scope>
    <source>
        <strain evidence="2">SQ345</strain>
    </source>
</reference>
<evidence type="ECO:0000313" key="2">
    <source>
        <dbReference type="Proteomes" id="UP001248581"/>
    </source>
</evidence>
<gene>
    <name evidence="1" type="ORF">RI845_15085</name>
</gene>
<dbReference type="EMBL" id="CP134146">
    <property type="protein sequence ID" value="WNC67839.1"/>
    <property type="molecule type" value="Genomic_DNA"/>
</dbReference>
<keyword evidence="2" id="KW-1185">Reference proteome</keyword>
<accession>A0ABY9TGU2</accession>